<dbReference type="PROSITE" id="PS50887">
    <property type="entry name" value="GGDEF"/>
    <property type="match status" value="1"/>
</dbReference>
<dbReference type="PROSITE" id="PS50113">
    <property type="entry name" value="PAC"/>
    <property type="match status" value="1"/>
</dbReference>
<dbReference type="Gene3D" id="3.30.450.20">
    <property type="entry name" value="PAS domain"/>
    <property type="match status" value="1"/>
</dbReference>
<dbReference type="Pfam" id="PF00990">
    <property type="entry name" value="GGDEF"/>
    <property type="match status" value="1"/>
</dbReference>
<evidence type="ECO:0000259" key="1">
    <source>
        <dbReference type="PROSITE" id="PS50112"/>
    </source>
</evidence>
<reference evidence="5 6" key="1">
    <citation type="submission" date="2019-07" db="EMBL/GenBank/DDBJ databases">
        <title>Sulfurimonas paralvinellae sp. nov., a novel mesophilic, hydrogen- and sulfur-oxidizing chemolithoautotroph within the Epsilonproteo- bacteria isolated from a deep-sea hydrothermal vent polychaete nest, reclassification of Thiomicrospira denitrificans as Sulfurimonas denitrificans comb. nov. and emended description of the genus Sulfurimonas.</title>
        <authorList>
            <person name="Wang S."/>
            <person name="Jiang L."/>
            <person name="Shao Z."/>
        </authorList>
    </citation>
    <scope>NUCLEOTIDE SEQUENCE [LARGE SCALE GENOMIC DNA]</scope>
    <source>
        <strain evidence="5 6">GO25</strain>
    </source>
</reference>
<dbReference type="FunFam" id="3.30.70.270:FF:000001">
    <property type="entry name" value="Diguanylate cyclase domain protein"/>
    <property type="match status" value="1"/>
</dbReference>
<proteinExistence type="predicted"/>
<dbReference type="CDD" id="cd00130">
    <property type="entry name" value="PAS"/>
    <property type="match status" value="1"/>
</dbReference>
<dbReference type="InterPro" id="IPR001633">
    <property type="entry name" value="EAL_dom"/>
</dbReference>
<dbReference type="InterPro" id="IPR035919">
    <property type="entry name" value="EAL_sf"/>
</dbReference>
<dbReference type="InterPro" id="IPR000014">
    <property type="entry name" value="PAS"/>
</dbReference>
<dbReference type="Gene3D" id="3.30.70.270">
    <property type="match status" value="1"/>
</dbReference>
<dbReference type="SMART" id="SM00086">
    <property type="entry name" value="PAC"/>
    <property type="match status" value="1"/>
</dbReference>
<dbReference type="SUPFAM" id="SSF55073">
    <property type="entry name" value="Nucleotide cyclase"/>
    <property type="match status" value="1"/>
</dbReference>
<name>A0A7M1BAH8_9BACT</name>
<sequence length="564" mass="64479">MKLALDGSNTAISDWIIPLNELYISTSWKILLGYSDEELPNKLGTWLKQLHPDDRPILLSALREDLKNKKEIFETTYRLRRKDGSYIWVLGRTRIFYDKNGKPYRLIGTQTDITKRKLLEEMLYEQKESMAHLAHHDTLTQLPNRILLHDRLNQAIQKAKREKKKFAVLFLDLDHFKEINDTLGHDIGDKVLKEVATRFQSVMREEDTLARLGGDEFTIIMENLQDEQDASVLAQKLLHALAEPVVEKENTFYLSCSIGISLYPADGTSVQNLLKNADAAMYKAKEEGRSNFQFYSSEMTTLAFERVVMEASMRAGLKNGEFEVYYQPQLNAKKQKVVGMEALVRWNHPNTGLVFPSKFIPLAESTGFIIELDRYVIKTAMMQISRWYKEGLSPGVLALNLSSRQIRQQDSLEFLTITLAETECKAEWVEFEVTENELMQNMQEAIVVLTKMSKLGIAIAIDDFGTGYSSLSYLKKLPIDKLKIDQSFVQDLPNDAEDAAIIRAIIALAKALHLDLIAEGVEREEQKEFCVQNGCENIQGFYYSKAITKEKMQHILQVGLPDKS</sequence>
<evidence type="ECO:0000313" key="6">
    <source>
        <dbReference type="Proteomes" id="UP000593580"/>
    </source>
</evidence>
<keyword evidence="6" id="KW-1185">Reference proteome</keyword>
<dbReference type="PROSITE" id="PS50883">
    <property type="entry name" value="EAL"/>
    <property type="match status" value="1"/>
</dbReference>
<dbReference type="InterPro" id="IPR000700">
    <property type="entry name" value="PAS-assoc_C"/>
</dbReference>
<organism evidence="5 6">
    <name type="scientific">Sulfurimonas paralvinellae</name>
    <dbReference type="NCBI Taxonomy" id="317658"/>
    <lineage>
        <taxon>Bacteria</taxon>
        <taxon>Pseudomonadati</taxon>
        <taxon>Campylobacterota</taxon>
        <taxon>Epsilonproteobacteria</taxon>
        <taxon>Campylobacterales</taxon>
        <taxon>Sulfurimonadaceae</taxon>
        <taxon>Sulfurimonas</taxon>
    </lineage>
</organism>
<evidence type="ECO:0000259" key="4">
    <source>
        <dbReference type="PROSITE" id="PS50887"/>
    </source>
</evidence>
<dbReference type="InterPro" id="IPR013655">
    <property type="entry name" value="PAS_fold_3"/>
</dbReference>
<dbReference type="SMART" id="SM00267">
    <property type="entry name" value="GGDEF"/>
    <property type="match status" value="1"/>
</dbReference>
<evidence type="ECO:0000313" key="5">
    <source>
        <dbReference type="EMBL" id="QOP46757.1"/>
    </source>
</evidence>
<dbReference type="SUPFAM" id="SSF55785">
    <property type="entry name" value="PYP-like sensor domain (PAS domain)"/>
    <property type="match status" value="1"/>
</dbReference>
<dbReference type="PANTHER" id="PTHR44757">
    <property type="entry name" value="DIGUANYLATE CYCLASE DGCP"/>
    <property type="match status" value="1"/>
</dbReference>
<dbReference type="PANTHER" id="PTHR44757:SF2">
    <property type="entry name" value="BIOFILM ARCHITECTURE MAINTENANCE PROTEIN MBAA"/>
    <property type="match status" value="1"/>
</dbReference>
<evidence type="ECO:0000259" key="2">
    <source>
        <dbReference type="PROSITE" id="PS50113"/>
    </source>
</evidence>
<feature type="domain" description="EAL" evidence="3">
    <location>
        <begin position="306"/>
        <end position="560"/>
    </location>
</feature>
<dbReference type="PROSITE" id="PS50112">
    <property type="entry name" value="PAS"/>
    <property type="match status" value="1"/>
</dbReference>
<dbReference type="InterPro" id="IPR001610">
    <property type="entry name" value="PAC"/>
</dbReference>
<dbReference type="CDD" id="cd01949">
    <property type="entry name" value="GGDEF"/>
    <property type="match status" value="1"/>
</dbReference>
<dbReference type="Pfam" id="PF08447">
    <property type="entry name" value="PAS_3"/>
    <property type="match status" value="1"/>
</dbReference>
<dbReference type="InterPro" id="IPR000160">
    <property type="entry name" value="GGDEF_dom"/>
</dbReference>
<feature type="domain" description="PAC" evidence="2">
    <location>
        <begin position="73"/>
        <end position="125"/>
    </location>
</feature>
<dbReference type="AlphaFoldDB" id="A0A7M1BAH8"/>
<dbReference type="Proteomes" id="UP000593580">
    <property type="component" value="Chromosome"/>
</dbReference>
<dbReference type="InterPro" id="IPR043128">
    <property type="entry name" value="Rev_trsase/Diguanyl_cyclase"/>
</dbReference>
<dbReference type="InterPro" id="IPR029787">
    <property type="entry name" value="Nucleotide_cyclase"/>
</dbReference>
<dbReference type="SMART" id="SM00052">
    <property type="entry name" value="EAL"/>
    <property type="match status" value="1"/>
</dbReference>
<dbReference type="EMBL" id="CP041406">
    <property type="protein sequence ID" value="QOP46757.1"/>
    <property type="molecule type" value="Genomic_DNA"/>
</dbReference>
<dbReference type="InterPro" id="IPR035965">
    <property type="entry name" value="PAS-like_dom_sf"/>
</dbReference>
<feature type="domain" description="PAS" evidence="1">
    <location>
        <begin position="22"/>
        <end position="69"/>
    </location>
</feature>
<dbReference type="NCBIfam" id="TIGR00254">
    <property type="entry name" value="GGDEF"/>
    <property type="match status" value="1"/>
</dbReference>
<gene>
    <name evidence="5" type="ORF">FM071_09665</name>
</gene>
<dbReference type="Gene3D" id="3.20.20.450">
    <property type="entry name" value="EAL domain"/>
    <property type="match status" value="1"/>
</dbReference>
<dbReference type="GO" id="GO:0003824">
    <property type="term" value="F:catalytic activity"/>
    <property type="evidence" value="ECO:0007669"/>
    <property type="project" value="UniProtKB-ARBA"/>
</dbReference>
<dbReference type="Pfam" id="PF00563">
    <property type="entry name" value="EAL"/>
    <property type="match status" value="1"/>
</dbReference>
<dbReference type="InterPro" id="IPR052155">
    <property type="entry name" value="Biofilm_reg_signaling"/>
</dbReference>
<evidence type="ECO:0000259" key="3">
    <source>
        <dbReference type="PROSITE" id="PS50883"/>
    </source>
</evidence>
<dbReference type="CDD" id="cd01948">
    <property type="entry name" value="EAL"/>
    <property type="match status" value="1"/>
</dbReference>
<dbReference type="KEGG" id="spal:FM071_09665"/>
<dbReference type="NCBIfam" id="TIGR00229">
    <property type="entry name" value="sensory_box"/>
    <property type="match status" value="1"/>
</dbReference>
<protein>
    <submittedName>
        <fullName evidence="5">EAL domain-containing protein</fullName>
    </submittedName>
</protein>
<accession>A0A7M1BAH8</accession>
<feature type="domain" description="GGDEF" evidence="4">
    <location>
        <begin position="164"/>
        <end position="297"/>
    </location>
</feature>
<dbReference type="SUPFAM" id="SSF141868">
    <property type="entry name" value="EAL domain-like"/>
    <property type="match status" value="1"/>
</dbReference>